<protein>
    <submittedName>
        <fullName evidence="5">Transcriptional regulator, GntR family</fullName>
    </submittedName>
</protein>
<dbReference type="Gene3D" id="3.40.1410.10">
    <property type="entry name" value="Chorismate lyase-like"/>
    <property type="match status" value="1"/>
</dbReference>
<dbReference type="InterPro" id="IPR036388">
    <property type="entry name" value="WH-like_DNA-bd_sf"/>
</dbReference>
<keyword evidence="6" id="KW-1185">Reference proteome</keyword>
<evidence type="ECO:0000256" key="2">
    <source>
        <dbReference type="ARBA" id="ARBA00023125"/>
    </source>
</evidence>
<proteinExistence type="predicted"/>
<accession>A0A0C4Y6U8</accession>
<keyword evidence="1" id="KW-0805">Transcription regulation</keyword>
<dbReference type="PANTHER" id="PTHR44846">
    <property type="entry name" value="MANNOSYL-D-GLYCERATE TRANSPORT/METABOLISM SYSTEM REPRESSOR MNGR-RELATED"/>
    <property type="match status" value="1"/>
</dbReference>
<reference evidence="5 6" key="1">
    <citation type="journal article" date="2015" name="Genome Announc.">
        <title>Complete Genome Sequence of Cupriavidus basilensis 4G11, Isolated from the Oak Ridge Field Research Center Site.</title>
        <authorList>
            <person name="Ray J."/>
            <person name="Waters R.J."/>
            <person name="Skerker J.M."/>
            <person name="Kuehl J.V."/>
            <person name="Price M.N."/>
            <person name="Huang J."/>
            <person name="Chakraborty R."/>
            <person name="Arkin A.P."/>
            <person name="Deutschbauer A."/>
        </authorList>
    </citation>
    <scope>NUCLEOTIDE SEQUENCE [LARGE SCALE GENOMIC DNA]</scope>
    <source>
        <strain evidence="5">4G11</strain>
    </source>
</reference>
<dbReference type="InterPro" id="IPR050679">
    <property type="entry name" value="Bact_HTH_transcr_reg"/>
</dbReference>
<dbReference type="KEGG" id="cbw:RR42_m0461"/>
<keyword evidence="3" id="KW-0804">Transcription</keyword>
<dbReference type="Pfam" id="PF07702">
    <property type="entry name" value="UTRA"/>
    <property type="match status" value="1"/>
</dbReference>
<dbReference type="AlphaFoldDB" id="A0A0C4Y6U8"/>
<evidence type="ECO:0000259" key="4">
    <source>
        <dbReference type="PROSITE" id="PS50949"/>
    </source>
</evidence>
<dbReference type="SUPFAM" id="SSF46785">
    <property type="entry name" value="Winged helix' DNA-binding domain"/>
    <property type="match status" value="1"/>
</dbReference>
<dbReference type="GO" id="GO:0045892">
    <property type="term" value="P:negative regulation of DNA-templated transcription"/>
    <property type="evidence" value="ECO:0007669"/>
    <property type="project" value="TreeGrafter"/>
</dbReference>
<dbReference type="GO" id="GO:0003677">
    <property type="term" value="F:DNA binding"/>
    <property type="evidence" value="ECO:0007669"/>
    <property type="project" value="UniProtKB-KW"/>
</dbReference>
<dbReference type="Gene3D" id="1.10.10.10">
    <property type="entry name" value="Winged helix-like DNA-binding domain superfamily/Winged helix DNA-binding domain"/>
    <property type="match status" value="1"/>
</dbReference>
<dbReference type="Proteomes" id="UP000031843">
    <property type="component" value="Chromosome main"/>
</dbReference>
<gene>
    <name evidence="5" type="ORF">RR42_m0461</name>
</gene>
<evidence type="ECO:0000256" key="1">
    <source>
        <dbReference type="ARBA" id="ARBA00023015"/>
    </source>
</evidence>
<dbReference type="STRING" id="68895.RR42_m0461"/>
<dbReference type="InterPro" id="IPR000524">
    <property type="entry name" value="Tscrpt_reg_HTH_GntR"/>
</dbReference>
<evidence type="ECO:0000256" key="3">
    <source>
        <dbReference type="ARBA" id="ARBA00023163"/>
    </source>
</evidence>
<dbReference type="EMBL" id="CP010536">
    <property type="protein sequence ID" value="AJG17874.1"/>
    <property type="molecule type" value="Genomic_DNA"/>
</dbReference>
<dbReference type="OrthoDB" id="2530535at2"/>
<dbReference type="SUPFAM" id="SSF64288">
    <property type="entry name" value="Chorismate lyase-like"/>
    <property type="match status" value="1"/>
</dbReference>
<evidence type="ECO:0000313" key="6">
    <source>
        <dbReference type="Proteomes" id="UP000031843"/>
    </source>
</evidence>
<sequence>MSNLRDIPAPGGVLYKDVKRHALQALADGEWKPGEAIPSEKKLVERFGVSIGTLRKAIDELVAENLLIRHQGRGTFVATHRRDDHFFRFFKVAHLDGHRGYPTVELESFRKIKADKSVCTLLGLEAGARAFQLTNVLSLDERPVMIDDIVLPERLFAGLTEAQLRGRPNTLYNFYQEAFGVNVIQTEERLRSVLATEREQALLGVEPGAPLMRIHRVAFSYHRQPVEWRVSTLNTEEHEFIVSQMPKEES</sequence>
<dbReference type="GO" id="GO:0003700">
    <property type="term" value="F:DNA-binding transcription factor activity"/>
    <property type="evidence" value="ECO:0007669"/>
    <property type="project" value="InterPro"/>
</dbReference>
<keyword evidence="2" id="KW-0238">DNA-binding</keyword>
<dbReference type="PRINTS" id="PR00035">
    <property type="entry name" value="HTHGNTR"/>
</dbReference>
<dbReference type="SMART" id="SM00345">
    <property type="entry name" value="HTH_GNTR"/>
    <property type="match status" value="1"/>
</dbReference>
<feature type="domain" description="HTH gntR-type" evidence="4">
    <location>
        <begin position="12"/>
        <end position="80"/>
    </location>
</feature>
<evidence type="ECO:0000313" key="5">
    <source>
        <dbReference type="EMBL" id="AJG17874.1"/>
    </source>
</evidence>
<dbReference type="SMART" id="SM00866">
    <property type="entry name" value="UTRA"/>
    <property type="match status" value="1"/>
</dbReference>
<name>A0A0C4Y6U8_9BURK</name>
<dbReference type="InterPro" id="IPR011663">
    <property type="entry name" value="UTRA"/>
</dbReference>
<dbReference type="InterPro" id="IPR036390">
    <property type="entry name" value="WH_DNA-bd_sf"/>
</dbReference>
<dbReference type="PROSITE" id="PS50949">
    <property type="entry name" value="HTH_GNTR"/>
    <property type="match status" value="1"/>
</dbReference>
<dbReference type="RefSeq" id="WP_043343513.1">
    <property type="nucleotide sequence ID" value="NZ_CP010536.1"/>
</dbReference>
<dbReference type="PANTHER" id="PTHR44846:SF1">
    <property type="entry name" value="MANNOSYL-D-GLYCERATE TRANSPORT_METABOLISM SYSTEM REPRESSOR MNGR-RELATED"/>
    <property type="match status" value="1"/>
</dbReference>
<dbReference type="InterPro" id="IPR028978">
    <property type="entry name" value="Chorismate_lyase_/UTRA_dom_sf"/>
</dbReference>
<organism evidence="5 6">
    <name type="scientific">Cupriavidus basilensis</name>
    <dbReference type="NCBI Taxonomy" id="68895"/>
    <lineage>
        <taxon>Bacteria</taxon>
        <taxon>Pseudomonadati</taxon>
        <taxon>Pseudomonadota</taxon>
        <taxon>Betaproteobacteria</taxon>
        <taxon>Burkholderiales</taxon>
        <taxon>Burkholderiaceae</taxon>
        <taxon>Cupriavidus</taxon>
    </lineage>
</organism>
<dbReference type="CDD" id="cd07377">
    <property type="entry name" value="WHTH_GntR"/>
    <property type="match status" value="1"/>
</dbReference>
<dbReference type="Pfam" id="PF00392">
    <property type="entry name" value="GntR"/>
    <property type="match status" value="1"/>
</dbReference>